<dbReference type="Pfam" id="PF01032">
    <property type="entry name" value="FecCD"/>
    <property type="match status" value="1"/>
</dbReference>
<feature type="transmembrane region" description="Helical" evidence="8">
    <location>
        <begin position="305"/>
        <end position="326"/>
    </location>
</feature>
<gene>
    <name evidence="9" type="ORF">A7K91_13520</name>
</gene>
<keyword evidence="3" id="KW-0813">Transport</keyword>
<sequence length="336" mass="34521">MISRRKAGGAIVGGALAIVIAIALISLSLGTTKLSFMEVLATLAGRGEVDSSMIVLQLRLPRILAAIMVGAALGVAGALLQGVVRNPLASPDVLGVTGGASVCVVAFMTLVKGFSVHWIPFVAAAGALAAAALLYGLGWKKGISPSRLVIIGIGLSAAAGALTTFLLISGPSYLATQVLSWTTGSIYGTNWTYIKMLWPWIVILLPCAMLLFRELNVQSLGAPAAIGLGSSLQRSRLLALLICVALCGAAVGVAGTLSFIGLMAPHLSRLLVGASYRLVLPMSALTGAALLLLADLGGRMLFMPLDIPAGVFTAGVGAPFFIFLLFKTRQRSISAP</sequence>
<evidence type="ECO:0000256" key="3">
    <source>
        <dbReference type="ARBA" id="ARBA00022448"/>
    </source>
</evidence>
<dbReference type="InterPro" id="IPR037294">
    <property type="entry name" value="ABC_BtuC-like"/>
</dbReference>
<feature type="transmembrane region" description="Helical" evidence="8">
    <location>
        <begin position="237"/>
        <end position="262"/>
    </location>
</feature>
<dbReference type="SUPFAM" id="SSF81345">
    <property type="entry name" value="ABC transporter involved in vitamin B12 uptake, BtuC"/>
    <property type="match status" value="1"/>
</dbReference>
<keyword evidence="10" id="KW-1185">Reference proteome</keyword>
<evidence type="ECO:0000256" key="7">
    <source>
        <dbReference type="ARBA" id="ARBA00023136"/>
    </source>
</evidence>
<dbReference type="EMBL" id="LYPA01000054">
    <property type="protein sequence ID" value="OBR65602.1"/>
    <property type="molecule type" value="Genomic_DNA"/>
</dbReference>
<feature type="transmembrane region" description="Helical" evidence="8">
    <location>
        <begin position="197"/>
        <end position="216"/>
    </location>
</feature>
<evidence type="ECO:0000256" key="5">
    <source>
        <dbReference type="ARBA" id="ARBA00022692"/>
    </source>
</evidence>
<dbReference type="Gene3D" id="1.10.3470.10">
    <property type="entry name" value="ABC transporter involved in vitamin B12 uptake, BtuC"/>
    <property type="match status" value="1"/>
</dbReference>
<feature type="transmembrane region" description="Helical" evidence="8">
    <location>
        <begin position="7"/>
        <end position="29"/>
    </location>
</feature>
<dbReference type="PANTHER" id="PTHR30472">
    <property type="entry name" value="FERRIC ENTEROBACTIN TRANSPORT SYSTEM PERMEASE PROTEIN"/>
    <property type="match status" value="1"/>
</dbReference>
<dbReference type="Proteomes" id="UP000092024">
    <property type="component" value="Unassembled WGS sequence"/>
</dbReference>
<dbReference type="RefSeq" id="WP_068682843.1">
    <property type="nucleotide sequence ID" value="NZ_LYPA01000054.1"/>
</dbReference>
<evidence type="ECO:0000256" key="8">
    <source>
        <dbReference type="SAM" id="Phobius"/>
    </source>
</evidence>
<dbReference type="GO" id="GO:0033214">
    <property type="term" value="P:siderophore-iron import into cell"/>
    <property type="evidence" value="ECO:0007669"/>
    <property type="project" value="TreeGrafter"/>
</dbReference>
<dbReference type="GO" id="GO:0022857">
    <property type="term" value="F:transmembrane transporter activity"/>
    <property type="evidence" value="ECO:0007669"/>
    <property type="project" value="InterPro"/>
</dbReference>
<reference evidence="9 10" key="1">
    <citation type="submission" date="2016-05" db="EMBL/GenBank/DDBJ databases">
        <title>Paenibacillus oryzae. sp. nov., isolated from the rice root.</title>
        <authorList>
            <person name="Zhang J."/>
            <person name="Zhang X."/>
        </authorList>
    </citation>
    <scope>NUCLEOTIDE SEQUENCE [LARGE SCALE GENOMIC DNA]</scope>
    <source>
        <strain evidence="9 10">1DrF-4</strain>
    </source>
</reference>
<dbReference type="GO" id="GO:0005886">
    <property type="term" value="C:plasma membrane"/>
    <property type="evidence" value="ECO:0007669"/>
    <property type="project" value="UniProtKB-SubCell"/>
</dbReference>
<feature type="transmembrane region" description="Helical" evidence="8">
    <location>
        <begin position="117"/>
        <end position="136"/>
    </location>
</feature>
<dbReference type="InterPro" id="IPR000522">
    <property type="entry name" value="ABC_transptr_permease_BtuC"/>
</dbReference>
<protein>
    <submittedName>
        <fullName evidence="9">Iron ABC transporter permease</fullName>
    </submittedName>
</protein>
<keyword evidence="7 8" id="KW-0472">Membrane</keyword>
<comment type="caution">
    <text evidence="9">The sequence shown here is derived from an EMBL/GenBank/DDBJ whole genome shotgun (WGS) entry which is preliminary data.</text>
</comment>
<evidence type="ECO:0000313" key="10">
    <source>
        <dbReference type="Proteomes" id="UP000092024"/>
    </source>
</evidence>
<dbReference type="FunFam" id="1.10.3470.10:FF:000001">
    <property type="entry name" value="Vitamin B12 ABC transporter permease BtuC"/>
    <property type="match status" value="1"/>
</dbReference>
<dbReference type="CDD" id="cd06550">
    <property type="entry name" value="TM_ABC_iron-siderophores_like"/>
    <property type="match status" value="1"/>
</dbReference>
<evidence type="ECO:0000256" key="4">
    <source>
        <dbReference type="ARBA" id="ARBA00022475"/>
    </source>
</evidence>
<dbReference type="STRING" id="1844972.A7K91_13520"/>
<proteinExistence type="inferred from homology"/>
<dbReference type="AlphaFoldDB" id="A0A1A5YJ20"/>
<comment type="subcellular location">
    <subcellularLocation>
        <location evidence="1">Cell membrane</location>
        <topology evidence="1">Multi-pass membrane protein</topology>
    </subcellularLocation>
</comment>
<accession>A0A1A5YJ20</accession>
<feature type="transmembrane region" description="Helical" evidence="8">
    <location>
        <begin position="93"/>
        <end position="111"/>
    </location>
</feature>
<keyword evidence="6 8" id="KW-1133">Transmembrane helix</keyword>
<comment type="similarity">
    <text evidence="2">Belongs to the binding-protein-dependent transport system permease family. FecCD subfamily.</text>
</comment>
<feature type="transmembrane region" description="Helical" evidence="8">
    <location>
        <begin position="148"/>
        <end position="168"/>
    </location>
</feature>
<evidence type="ECO:0000256" key="2">
    <source>
        <dbReference type="ARBA" id="ARBA00007935"/>
    </source>
</evidence>
<evidence type="ECO:0000313" key="9">
    <source>
        <dbReference type="EMBL" id="OBR65602.1"/>
    </source>
</evidence>
<feature type="transmembrane region" description="Helical" evidence="8">
    <location>
        <begin position="63"/>
        <end position="81"/>
    </location>
</feature>
<keyword evidence="4" id="KW-1003">Cell membrane</keyword>
<name>A0A1A5YJ20_9BACL</name>
<keyword evidence="5 8" id="KW-0812">Transmembrane</keyword>
<evidence type="ECO:0000256" key="6">
    <source>
        <dbReference type="ARBA" id="ARBA00022989"/>
    </source>
</evidence>
<evidence type="ECO:0000256" key="1">
    <source>
        <dbReference type="ARBA" id="ARBA00004651"/>
    </source>
</evidence>
<dbReference type="OrthoDB" id="9811721at2"/>
<dbReference type="PANTHER" id="PTHR30472:SF24">
    <property type="entry name" value="FERRIC ENTEROBACTIN TRANSPORT SYSTEM PERMEASE PROTEIN FEPG"/>
    <property type="match status" value="1"/>
</dbReference>
<organism evidence="9 10">
    <name type="scientific">Paenibacillus oryzae</name>
    <dbReference type="NCBI Taxonomy" id="1844972"/>
    <lineage>
        <taxon>Bacteria</taxon>
        <taxon>Bacillati</taxon>
        <taxon>Bacillota</taxon>
        <taxon>Bacilli</taxon>
        <taxon>Bacillales</taxon>
        <taxon>Paenibacillaceae</taxon>
        <taxon>Paenibacillus</taxon>
    </lineage>
</organism>